<dbReference type="EMBL" id="MU003512">
    <property type="protein sequence ID" value="KAF2469463.1"/>
    <property type="molecule type" value="Genomic_DNA"/>
</dbReference>
<evidence type="ECO:0000313" key="1">
    <source>
        <dbReference type="EMBL" id="KAF2469463.1"/>
    </source>
</evidence>
<dbReference type="Proteomes" id="UP000799755">
    <property type="component" value="Unassembled WGS sequence"/>
</dbReference>
<accession>A0ACB6QSB9</accession>
<name>A0ACB6QSB9_9PLEO</name>
<comment type="caution">
    <text evidence="1">The sequence shown here is derived from an EMBL/GenBank/DDBJ whole genome shotgun (WGS) entry which is preliminary data.</text>
</comment>
<reference evidence="1" key="1">
    <citation type="journal article" date="2020" name="Stud. Mycol.">
        <title>101 Dothideomycetes genomes: a test case for predicting lifestyles and emergence of pathogens.</title>
        <authorList>
            <person name="Haridas S."/>
            <person name="Albert R."/>
            <person name="Binder M."/>
            <person name="Bloem J."/>
            <person name="Labutti K."/>
            <person name="Salamov A."/>
            <person name="Andreopoulos B."/>
            <person name="Baker S."/>
            <person name="Barry K."/>
            <person name="Bills G."/>
            <person name="Bluhm B."/>
            <person name="Cannon C."/>
            <person name="Castanera R."/>
            <person name="Culley D."/>
            <person name="Daum C."/>
            <person name="Ezra D."/>
            <person name="Gonzalez J."/>
            <person name="Henrissat B."/>
            <person name="Kuo A."/>
            <person name="Liang C."/>
            <person name="Lipzen A."/>
            <person name="Lutzoni F."/>
            <person name="Magnuson J."/>
            <person name="Mondo S."/>
            <person name="Nolan M."/>
            <person name="Ohm R."/>
            <person name="Pangilinan J."/>
            <person name="Park H.-J."/>
            <person name="Ramirez L."/>
            <person name="Alfaro M."/>
            <person name="Sun H."/>
            <person name="Tritt A."/>
            <person name="Yoshinaga Y."/>
            <person name="Zwiers L.-H."/>
            <person name="Turgeon B."/>
            <person name="Goodwin S."/>
            <person name="Spatafora J."/>
            <person name="Crous P."/>
            <person name="Grigoriev I."/>
        </authorList>
    </citation>
    <scope>NUCLEOTIDE SEQUENCE</scope>
    <source>
        <strain evidence="1">ATCC 200398</strain>
    </source>
</reference>
<evidence type="ECO:0000313" key="2">
    <source>
        <dbReference type="Proteomes" id="UP000799755"/>
    </source>
</evidence>
<proteinExistence type="predicted"/>
<organism evidence="1 2">
    <name type="scientific">Lindgomyces ingoldianus</name>
    <dbReference type="NCBI Taxonomy" id="673940"/>
    <lineage>
        <taxon>Eukaryota</taxon>
        <taxon>Fungi</taxon>
        <taxon>Dikarya</taxon>
        <taxon>Ascomycota</taxon>
        <taxon>Pezizomycotina</taxon>
        <taxon>Dothideomycetes</taxon>
        <taxon>Pleosporomycetidae</taxon>
        <taxon>Pleosporales</taxon>
        <taxon>Lindgomycetaceae</taxon>
        <taxon>Lindgomyces</taxon>
    </lineage>
</organism>
<feature type="non-terminal residue" evidence="1">
    <location>
        <position position="400"/>
    </location>
</feature>
<gene>
    <name evidence="1" type="ORF">BDR25DRAFT_167585</name>
</gene>
<protein>
    <submittedName>
        <fullName evidence="1">Uncharacterized protein</fullName>
    </submittedName>
</protein>
<sequence length="400" mass="45659">MRLIHVDTLELKLFNDSELPEYAILSHTWGNEEITLQDMLEIEKLKQMSKILTDQAAFTNQTTLAFDPHLMFPAFQLLFNGEYSNAVQEAFTNSERWFTGRSGYMKIVKCAEKAKSLGIPYIWVDTCCIDKTSSAELQEAINSMYRYYKNASRCIVYLADAMPFGPNITHSGRKHFRNVLASSRWVTRGWTLQELIAPQSIRFYAQDWTYLCSKVSCMDELSEVTGIPSAILEIGDPSQACVAQRMSWASNRSTTRIEDTAYSLMGLFDIQMPMLYGEGEKAFIRLQEEILKTSDDYSIFAWDLDEFGLSKYRGLLARSPAEFKLCGTYERDDSLVGLEFPITSTNLGLHVQLEMRQHGPENSVFIASLRTINSDKKRLGILLKKLDNDNQYARIGKGFL</sequence>
<keyword evidence="2" id="KW-1185">Reference proteome</keyword>